<keyword evidence="14" id="KW-1185">Reference proteome</keyword>
<dbReference type="SUPFAM" id="SSF55811">
    <property type="entry name" value="Nudix"/>
    <property type="match status" value="1"/>
</dbReference>
<dbReference type="GO" id="GO:0008768">
    <property type="term" value="F:UDP-sugar diphosphatase activity"/>
    <property type="evidence" value="ECO:0007669"/>
    <property type="project" value="UniProtKB-EC"/>
</dbReference>
<dbReference type="AlphaFoldDB" id="A0A8K0K915"/>
<comment type="function">
    <text evidence="8">Hydrolyzes UDP-glucose to glucose 1-phosphate and UMP and ADP-ribose to ribose 5-phosphate and AMP. The physiological substrate is probably UDP-glucose. Poor activity on other substrates such as ADP-glucose, CDP-glucose, GDP-glucose and GDP-mannose.</text>
</comment>
<dbReference type="InterPro" id="IPR000086">
    <property type="entry name" value="NUDIX_hydrolase_dom"/>
</dbReference>
<evidence type="ECO:0000259" key="12">
    <source>
        <dbReference type="PROSITE" id="PS51462"/>
    </source>
</evidence>
<dbReference type="Gene3D" id="3.90.79.10">
    <property type="entry name" value="Nucleoside Triphosphate Pyrophosphohydrolase"/>
    <property type="match status" value="1"/>
</dbReference>
<evidence type="ECO:0000313" key="14">
    <source>
        <dbReference type="Proteomes" id="UP000792457"/>
    </source>
</evidence>
<comment type="caution">
    <text evidence="13">The sequence shown here is derived from an EMBL/GenBank/DDBJ whole genome shotgun (WGS) entry which is preliminary data.</text>
</comment>
<evidence type="ECO:0000256" key="7">
    <source>
        <dbReference type="ARBA" id="ARBA00051086"/>
    </source>
</evidence>
<evidence type="ECO:0000256" key="5">
    <source>
        <dbReference type="ARBA" id="ARBA00022801"/>
    </source>
</evidence>
<dbReference type="InterPro" id="IPR015797">
    <property type="entry name" value="NUDIX_hydrolase-like_dom_sf"/>
</dbReference>
<gene>
    <name evidence="13" type="ORF">J437_LFUL000120</name>
</gene>
<organism evidence="13 14">
    <name type="scientific">Ladona fulva</name>
    <name type="common">Scarce chaser dragonfly</name>
    <name type="synonym">Libellula fulva</name>
    <dbReference type="NCBI Taxonomy" id="123851"/>
    <lineage>
        <taxon>Eukaryota</taxon>
        <taxon>Metazoa</taxon>
        <taxon>Ecdysozoa</taxon>
        <taxon>Arthropoda</taxon>
        <taxon>Hexapoda</taxon>
        <taxon>Insecta</taxon>
        <taxon>Pterygota</taxon>
        <taxon>Palaeoptera</taxon>
        <taxon>Odonata</taxon>
        <taxon>Epiprocta</taxon>
        <taxon>Anisoptera</taxon>
        <taxon>Libelluloidea</taxon>
        <taxon>Libellulidae</taxon>
        <taxon>Ladona</taxon>
    </lineage>
</organism>
<evidence type="ECO:0000256" key="2">
    <source>
        <dbReference type="ARBA" id="ARBA00004496"/>
    </source>
</evidence>
<dbReference type="FunFam" id="3.90.79.10:FF:000035">
    <property type="entry name" value="Uridine diphosphate glucose pyrophosphatase"/>
    <property type="match status" value="1"/>
</dbReference>
<dbReference type="Proteomes" id="UP000792457">
    <property type="component" value="Unassembled WGS sequence"/>
</dbReference>
<evidence type="ECO:0000256" key="1">
    <source>
        <dbReference type="ARBA" id="ARBA00001946"/>
    </source>
</evidence>
<name>A0A8K0K915_LADFU</name>
<dbReference type="PANTHER" id="PTHR11839">
    <property type="entry name" value="UDP/ADP-SUGAR PYROPHOSPHATASE"/>
    <property type="match status" value="1"/>
</dbReference>
<comment type="subcellular location">
    <subcellularLocation>
        <location evidence="2">Cytoplasm</location>
    </subcellularLocation>
</comment>
<dbReference type="EMBL" id="KZ308359">
    <property type="protein sequence ID" value="KAG8228118.1"/>
    <property type="molecule type" value="Genomic_DNA"/>
</dbReference>
<dbReference type="PANTHER" id="PTHR11839:SF15">
    <property type="entry name" value="URIDINE DIPHOSPHATE GLUCOSE PYROPHOSPHATASE NUDT14"/>
    <property type="match status" value="1"/>
</dbReference>
<proteinExistence type="predicted"/>
<reference evidence="13" key="1">
    <citation type="submission" date="2013-04" db="EMBL/GenBank/DDBJ databases">
        <authorList>
            <person name="Qu J."/>
            <person name="Murali S.C."/>
            <person name="Bandaranaike D."/>
            <person name="Bellair M."/>
            <person name="Blankenburg K."/>
            <person name="Chao H."/>
            <person name="Dinh H."/>
            <person name="Doddapaneni H."/>
            <person name="Downs B."/>
            <person name="Dugan-Rocha S."/>
            <person name="Elkadiri S."/>
            <person name="Gnanaolivu R.D."/>
            <person name="Hernandez B."/>
            <person name="Javaid M."/>
            <person name="Jayaseelan J.C."/>
            <person name="Lee S."/>
            <person name="Li M."/>
            <person name="Ming W."/>
            <person name="Munidasa M."/>
            <person name="Muniz J."/>
            <person name="Nguyen L."/>
            <person name="Ongeri F."/>
            <person name="Osuji N."/>
            <person name="Pu L.-L."/>
            <person name="Puazo M."/>
            <person name="Qu C."/>
            <person name="Quiroz J."/>
            <person name="Raj R."/>
            <person name="Weissenberger G."/>
            <person name="Xin Y."/>
            <person name="Zou X."/>
            <person name="Han Y."/>
            <person name="Richards S."/>
            <person name="Worley K."/>
            <person name="Muzny D."/>
            <person name="Gibbs R."/>
        </authorList>
    </citation>
    <scope>NUCLEOTIDE SEQUENCE</scope>
    <source>
        <strain evidence="13">Sampled in the wild</strain>
    </source>
</reference>
<dbReference type="PROSITE" id="PS51462">
    <property type="entry name" value="NUDIX"/>
    <property type="match status" value="1"/>
</dbReference>
<keyword evidence="5" id="KW-0378">Hydrolase</keyword>
<accession>A0A8K0K915</accession>
<comment type="catalytic activity">
    <reaction evidence="7">
        <text>UDP-sugar + H2O = UMP + alpha-D-aldose 1-phosphate.</text>
        <dbReference type="EC" id="3.6.1.45"/>
    </reaction>
</comment>
<dbReference type="CDD" id="cd18887">
    <property type="entry name" value="NUDIX_UGPPase_Nudt14"/>
    <property type="match status" value="1"/>
</dbReference>
<protein>
    <recommendedName>
        <fullName evidence="10">Uridine diphosphate glucose pyrophosphatase NUDT14</fullName>
        <ecNumber evidence="9">3.6.1.45</ecNumber>
    </recommendedName>
    <alternativeName>
        <fullName evidence="11">Nucleoside diphosphate-linked moiety X motif 14</fullName>
    </alternativeName>
</protein>
<dbReference type="NCBIfam" id="TIGR00052">
    <property type="entry name" value="nudix-type nucleoside diphosphatase, YffH/AdpP family"/>
    <property type="match status" value="1"/>
</dbReference>
<evidence type="ECO:0000313" key="13">
    <source>
        <dbReference type="EMBL" id="KAG8228118.1"/>
    </source>
</evidence>
<reference evidence="13" key="2">
    <citation type="submission" date="2017-10" db="EMBL/GenBank/DDBJ databases">
        <title>Ladona fulva Genome sequencing and assembly.</title>
        <authorList>
            <person name="Murali S."/>
            <person name="Richards S."/>
            <person name="Bandaranaike D."/>
            <person name="Bellair M."/>
            <person name="Blankenburg K."/>
            <person name="Chao H."/>
            <person name="Dinh H."/>
            <person name="Doddapaneni H."/>
            <person name="Dugan-Rocha S."/>
            <person name="Elkadiri S."/>
            <person name="Gnanaolivu R."/>
            <person name="Hernandez B."/>
            <person name="Skinner E."/>
            <person name="Javaid M."/>
            <person name="Lee S."/>
            <person name="Li M."/>
            <person name="Ming W."/>
            <person name="Munidasa M."/>
            <person name="Muniz J."/>
            <person name="Nguyen L."/>
            <person name="Hughes D."/>
            <person name="Osuji N."/>
            <person name="Pu L.-L."/>
            <person name="Puazo M."/>
            <person name="Qu C."/>
            <person name="Quiroz J."/>
            <person name="Raj R."/>
            <person name="Weissenberger G."/>
            <person name="Xin Y."/>
            <person name="Zou X."/>
            <person name="Han Y."/>
            <person name="Worley K."/>
            <person name="Muzny D."/>
            <person name="Gibbs R."/>
        </authorList>
    </citation>
    <scope>NUCLEOTIDE SEQUENCE</scope>
    <source>
        <strain evidence="13">Sampled in the wild</strain>
    </source>
</reference>
<feature type="domain" description="Nudix hydrolase" evidence="12">
    <location>
        <begin position="38"/>
        <end position="202"/>
    </location>
</feature>
<comment type="subunit">
    <text evidence="3">Homodimer.</text>
</comment>
<sequence>MNNVKEVEIRKLTTSNFVKPYEMHYTQNGVRKRWDLLRIHHSVAVLIYNISRKVVVLVKQFRPAVYLAGIPEDDFKTEIDTKKYSPEAGITLELCAGIVDKLKSLEEIAKEEVFEECGYNVPVSSLQRIIQYRSGIGITGDQQTLFYCEVTDEMQVNPGGGNIEEGELIDVVELSIPEVKKLLSEPSVLSPGGFLFALSWFLQHKGPF</sequence>
<dbReference type="GO" id="GO:0006753">
    <property type="term" value="P:nucleoside phosphate metabolic process"/>
    <property type="evidence" value="ECO:0007669"/>
    <property type="project" value="TreeGrafter"/>
</dbReference>
<evidence type="ECO:0000256" key="11">
    <source>
        <dbReference type="ARBA" id="ARBA00080475"/>
    </source>
</evidence>
<dbReference type="GO" id="GO:0005737">
    <property type="term" value="C:cytoplasm"/>
    <property type="evidence" value="ECO:0007669"/>
    <property type="project" value="UniProtKB-SubCell"/>
</dbReference>
<evidence type="ECO:0000256" key="8">
    <source>
        <dbReference type="ARBA" id="ARBA00054674"/>
    </source>
</evidence>
<evidence type="ECO:0000256" key="3">
    <source>
        <dbReference type="ARBA" id="ARBA00011738"/>
    </source>
</evidence>
<keyword evidence="6" id="KW-0460">Magnesium</keyword>
<evidence type="ECO:0000256" key="4">
    <source>
        <dbReference type="ARBA" id="ARBA00022490"/>
    </source>
</evidence>
<dbReference type="GO" id="GO:0046872">
    <property type="term" value="F:metal ion binding"/>
    <property type="evidence" value="ECO:0007669"/>
    <property type="project" value="InterPro"/>
</dbReference>
<comment type="cofactor">
    <cofactor evidence="1">
        <name>Mg(2+)</name>
        <dbReference type="ChEBI" id="CHEBI:18420"/>
    </cofactor>
</comment>
<evidence type="ECO:0000256" key="10">
    <source>
        <dbReference type="ARBA" id="ARBA00071467"/>
    </source>
</evidence>
<keyword evidence="4" id="KW-0963">Cytoplasm</keyword>
<dbReference type="GO" id="GO:0019693">
    <property type="term" value="P:ribose phosphate metabolic process"/>
    <property type="evidence" value="ECO:0007669"/>
    <property type="project" value="TreeGrafter"/>
</dbReference>
<evidence type="ECO:0000256" key="6">
    <source>
        <dbReference type="ARBA" id="ARBA00022842"/>
    </source>
</evidence>
<evidence type="ECO:0000256" key="9">
    <source>
        <dbReference type="ARBA" id="ARBA00066480"/>
    </source>
</evidence>
<dbReference type="EC" id="3.6.1.45" evidence="9"/>
<dbReference type="OrthoDB" id="10249920at2759"/>
<dbReference type="InterPro" id="IPR004385">
    <property type="entry name" value="NDP_pyrophosphatase"/>
</dbReference>